<dbReference type="Pfam" id="PF00219">
    <property type="entry name" value="IGFBP"/>
    <property type="match status" value="1"/>
</dbReference>
<dbReference type="PRINTS" id="PR01978">
    <property type="entry name" value="IGFBPFAMILY2"/>
</dbReference>
<organism evidence="13 14">
    <name type="scientific">Atractosteus spatula</name>
    <name type="common">Alligator gar</name>
    <name type="synonym">Lepisosteus spatula</name>
    <dbReference type="NCBI Taxonomy" id="7917"/>
    <lineage>
        <taxon>Eukaryota</taxon>
        <taxon>Metazoa</taxon>
        <taxon>Chordata</taxon>
        <taxon>Craniata</taxon>
        <taxon>Vertebrata</taxon>
        <taxon>Euteleostomi</taxon>
        <taxon>Actinopterygii</taxon>
        <taxon>Neopterygii</taxon>
        <taxon>Holostei</taxon>
        <taxon>Semionotiformes</taxon>
        <taxon>Lepisosteidae</taxon>
        <taxon>Atractosteus</taxon>
    </lineage>
</organism>
<evidence type="ECO:0000256" key="7">
    <source>
        <dbReference type="ARBA" id="ARBA00023183"/>
    </source>
</evidence>
<dbReference type="FunFam" id="4.10.800.10:FF:000002">
    <property type="entry name" value="Insulin-like growth factor-binding protein 2"/>
    <property type="match status" value="1"/>
</dbReference>
<dbReference type="PROSITE" id="PS51162">
    <property type="entry name" value="THYROGLOBULIN_1_2"/>
    <property type="match status" value="1"/>
</dbReference>
<dbReference type="InterPro" id="IPR022321">
    <property type="entry name" value="IGFBP_1-6_chordata"/>
</dbReference>
<feature type="signal peptide" evidence="10">
    <location>
        <begin position="1"/>
        <end position="22"/>
    </location>
</feature>
<evidence type="ECO:0000256" key="3">
    <source>
        <dbReference type="ARBA" id="ARBA00022525"/>
    </source>
</evidence>
<comment type="caution">
    <text evidence="13">The sequence shown here is derived from an EMBL/GenBank/DDBJ whole genome shotgun (WGS) entry which is preliminary data.</text>
</comment>
<dbReference type="EMBL" id="JAAWVO010064524">
    <property type="protein sequence ID" value="MBN3323326.1"/>
    <property type="molecule type" value="Genomic_DNA"/>
</dbReference>
<dbReference type="GO" id="GO:0031994">
    <property type="term" value="F:insulin-like growth factor I binding"/>
    <property type="evidence" value="ECO:0007669"/>
    <property type="project" value="TreeGrafter"/>
</dbReference>
<dbReference type="GO" id="GO:0031995">
    <property type="term" value="F:insulin-like growth factor II binding"/>
    <property type="evidence" value="ECO:0007669"/>
    <property type="project" value="TreeGrafter"/>
</dbReference>
<sequence>MVSLFGSILLLASVAFSGTVLGDLVFRCPVCSAERQADCPKLVTTCLEIVREPGCGCCPVCARLEGESCGVYTPRCSSGLRCYPKPDSDLPLEELVKGSGTCGRRVDGEGTGSQEHGTGSAEMVDHSEVSLTDHQPEERSTNGQWLSPKDIAVRQHTKGLSLKMHTGNRLQEEPKRPRLKPSQCQQELDRVLERISKMPFSDERGPLEYLYALHIPNCDKQGLYNLKQCKMSVNGQRGECWCVNQHTGKPIPGSPVVRGDPSCKQYITGLQTQPPMASQK</sequence>
<dbReference type="PROSITE" id="PS00222">
    <property type="entry name" value="IGFBP_N_1"/>
    <property type="match status" value="1"/>
</dbReference>
<proteinExistence type="predicted"/>
<keyword evidence="14" id="KW-1185">Reference proteome</keyword>
<dbReference type="InterPro" id="IPR012210">
    <property type="entry name" value="IGFBP-2"/>
</dbReference>
<evidence type="ECO:0000256" key="1">
    <source>
        <dbReference type="ARBA" id="ARBA00004613"/>
    </source>
</evidence>
<feature type="non-terminal residue" evidence="13">
    <location>
        <position position="280"/>
    </location>
</feature>
<dbReference type="InterPro" id="IPR009030">
    <property type="entry name" value="Growth_fac_rcpt_cys_sf"/>
</dbReference>
<dbReference type="GO" id="GO:0043567">
    <property type="term" value="P:regulation of insulin-like growth factor receptor signaling pathway"/>
    <property type="evidence" value="ECO:0007669"/>
    <property type="project" value="TreeGrafter"/>
</dbReference>
<dbReference type="PROSITE" id="PS51323">
    <property type="entry name" value="IGFBP_N_2"/>
    <property type="match status" value="1"/>
</dbReference>
<keyword evidence="7" id="KW-0340">Growth factor binding</keyword>
<comment type="caution">
    <text evidence="8">Lacks conserved residue(s) required for the propagation of feature annotation.</text>
</comment>
<evidence type="ECO:0000256" key="2">
    <source>
        <dbReference type="ARBA" id="ARBA00013676"/>
    </source>
</evidence>
<protein>
    <recommendedName>
        <fullName evidence="2">Insulin-like growth factor-binding protein 2</fullName>
    </recommendedName>
</protein>
<dbReference type="FunFam" id="4.10.40.20:FF:000007">
    <property type="entry name" value="Insulin-like growth factor-binding protein 2"/>
    <property type="match status" value="1"/>
</dbReference>
<evidence type="ECO:0000313" key="13">
    <source>
        <dbReference type="EMBL" id="MBN3323326.1"/>
    </source>
</evidence>
<feature type="region of interest" description="Disordered" evidence="9">
    <location>
        <begin position="101"/>
        <end position="145"/>
    </location>
</feature>
<dbReference type="Proteomes" id="UP000736164">
    <property type="component" value="Unassembled WGS sequence"/>
</dbReference>
<dbReference type="PRINTS" id="PR01976">
    <property type="entry name" value="IGFBPFAMILY"/>
</dbReference>
<keyword evidence="6" id="KW-1015">Disulfide bond</keyword>
<dbReference type="GO" id="GO:0005615">
    <property type="term" value="C:extracellular space"/>
    <property type="evidence" value="ECO:0007669"/>
    <property type="project" value="TreeGrafter"/>
</dbReference>
<name>A0A8J7P585_ATRSP</name>
<feature type="domain" description="Thyroglobulin type-1" evidence="11">
    <location>
        <begin position="181"/>
        <end position="263"/>
    </location>
</feature>
<evidence type="ECO:0000256" key="6">
    <source>
        <dbReference type="ARBA" id="ARBA00023157"/>
    </source>
</evidence>
<dbReference type="SUPFAM" id="SSF57610">
    <property type="entry name" value="Thyroglobulin type-1 domain"/>
    <property type="match status" value="1"/>
</dbReference>
<dbReference type="SMART" id="SM00121">
    <property type="entry name" value="IB"/>
    <property type="match status" value="1"/>
</dbReference>
<dbReference type="Pfam" id="PF00086">
    <property type="entry name" value="Thyroglobulin_1"/>
    <property type="match status" value="1"/>
</dbReference>
<evidence type="ECO:0000313" key="14">
    <source>
        <dbReference type="Proteomes" id="UP000736164"/>
    </source>
</evidence>
<dbReference type="Gene3D" id="4.10.40.20">
    <property type="match status" value="1"/>
</dbReference>
<dbReference type="Gene3D" id="4.10.800.10">
    <property type="entry name" value="Thyroglobulin type-1"/>
    <property type="match status" value="1"/>
</dbReference>
<evidence type="ECO:0000256" key="9">
    <source>
        <dbReference type="SAM" id="MobiDB-lite"/>
    </source>
</evidence>
<gene>
    <name evidence="13" type="primary">Igfbp2a</name>
    <name evidence="13" type="ORF">GTO95_0005339</name>
</gene>
<dbReference type="InterPro" id="IPR036857">
    <property type="entry name" value="Thyroglobulin_1_sf"/>
</dbReference>
<dbReference type="SMART" id="SM00211">
    <property type="entry name" value="TY"/>
    <property type="match status" value="1"/>
</dbReference>
<dbReference type="PANTHER" id="PTHR11551:SF5">
    <property type="entry name" value="INSULIN-LIKE GROWTH FACTOR-BINDING PROTEIN 2"/>
    <property type="match status" value="1"/>
</dbReference>
<dbReference type="InterPro" id="IPR000716">
    <property type="entry name" value="Thyroglobulin_1"/>
</dbReference>
<evidence type="ECO:0000256" key="5">
    <source>
        <dbReference type="ARBA" id="ARBA00022729"/>
    </source>
</evidence>
<comment type="subcellular location">
    <subcellularLocation>
        <location evidence="1">Secreted</location>
    </subcellularLocation>
</comment>
<evidence type="ECO:0000256" key="8">
    <source>
        <dbReference type="PROSITE-ProRule" id="PRU00500"/>
    </source>
</evidence>
<evidence type="ECO:0000256" key="10">
    <source>
        <dbReference type="SAM" id="SignalP"/>
    </source>
</evidence>
<feature type="non-terminal residue" evidence="13">
    <location>
        <position position="1"/>
    </location>
</feature>
<keyword evidence="4" id="KW-0341">Growth regulation</keyword>
<evidence type="ECO:0000256" key="4">
    <source>
        <dbReference type="ARBA" id="ARBA00022604"/>
    </source>
</evidence>
<evidence type="ECO:0000259" key="11">
    <source>
        <dbReference type="PROSITE" id="PS51162"/>
    </source>
</evidence>
<reference evidence="13" key="1">
    <citation type="journal article" date="2021" name="Cell">
        <title>Tracing the genetic footprints of vertebrate landing in non-teleost ray-finned fishes.</title>
        <authorList>
            <person name="Bi X."/>
            <person name="Wang K."/>
            <person name="Yang L."/>
            <person name="Pan H."/>
            <person name="Jiang H."/>
            <person name="Wei Q."/>
            <person name="Fang M."/>
            <person name="Yu H."/>
            <person name="Zhu C."/>
            <person name="Cai Y."/>
            <person name="He Y."/>
            <person name="Gan X."/>
            <person name="Zeng H."/>
            <person name="Yu D."/>
            <person name="Zhu Y."/>
            <person name="Jiang H."/>
            <person name="Qiu Q."/>
            <person name="Yang H."/>
            <person name="Zhang Y.E."/>
            <person name="Wang W."/>
            <person name="Zhu M."/>
            <person name="He S."/>
            <person name="Zhang G."/>
        </authorList>
    </citation>
    <scope>NUCLEOTIDE SEQUENCE</scope>
    <source>
        <strain evidence="13">Allg_001</strain>
    </source>
</reference>
<evidence type="ECO:0000259" key="12">
    <source>
        <dbReference type="PROSITE" id="PS51323"/>
    </source>
</evidence>
<dbReference type="InterPro" id="IPR000867">
    <property type="entry name" value="IGFBP-like"/>
</dbReference>
<keyword evidence="3" id="KW-0964">Secreted</keyword>
<dbReference type="AlphaFoldDB" id="A0A8J7P585"/>
<keyword evidence="5 10" id="KW-0732">Signal</keyword>
<accession>A0A8J7P585</accession>
<dbReference type="SUPFAM" id="SSF57184">
    <property type="entry name" value="Growth factor receptor domain"/>
    <property type="match status" value="1"/>
</dbReference>
<dbReference type="InterPro" id="IPR017891">
    <property type="entry name" value="Insulin_GF-bd_Cys-rich_CS"/>
</dbReference>
<dbReference type="PANTHER" id="PTHR11551">
    <property type="entry name" value="INSULIN-LIKE GROWTH FACTOR BINDING PROTEIN"/>
    <property type="match status" value="1"/>
</dbReference>
<dbReference type="CDD" id="cd00191">
    <property type="entry name" value="TY"/>
    <property type="match status" value="1"/>
</dbReference>
<feature type="chain" id="PRO_5035222278" description="Insulin-like growth factor-binding protein 2" evidence="10">
    <location>
        <begin position="23"/>
        <end position="280"/>
    </location>
</feature>
<dbReference type="PROSITE" id="PS00484">
    <property type="entry name" value="THYROGLOBULIN_1_1"/>
    <property type="match status" value="1"/>
</dbReference>
<feature type="domain" description="IGFBP N-terminal" evidence="12">
    <location>
        <begin position="24"/>
        <end position="105"/>
    </location>
</feature>